<name>A0ABP6T367_9ACTN</name>
<evidence type="ECO:0000313" key="1">
    <source>
        <dbReference type="EMBL" id="GAA3390429.1"/>
    </source>
</evidence>
<organism evidence="1 2">
    <name type="scientific">Cryptosporangium minutisporangium</name>
    <dbReference type="NCBI Taxonomy" id="113569"/>
    <lineage>
        <taxon>Bacteria</taxon>
        <taxon>Bacillati</taxon>
        <taxon>Actinomycetota</taxon>
        <taxon>Actinomycetes</taxon>
        <taxon>Cryptosporangiales</taxon>
        <taxon>Cryptosporangiaceae</taxon>
        <taxon>Cryptosporangium</taxon>
    </lineage>
</organism>
<accession>A0ABP6T367</accession>
<sequence>MNPRDSPATRWLLLLSTAVGVGLLAGGCTSDSTKPEPSASTRQGEIAERGASVMPFDLDRTTHRFVKTGSGGVQTVVSDDPQDATRVRLVRQHLQEETARFRRGDFDDPGRIHGTEMPGLQALREHGGRIVLAYAPTADGGRITYTTSDPELREALHAWFDAQVSDHGQHATR</sequence>
<keyword evidence="2" id="KW-1185">Reference proteome</keyword>
<comment type="caution">
    <text evidence="1">The sequence shown here is derived from an EMBL/GenBank/DDBJ whole genome shotgun (WGS) entry which is preliminary data.</text>
</comment>
<dbReference type="PROSITE" id="PS51257">
    <property type="entry name" value="PROKAR_LIPOPROTEIN"/>
    <property type="match status" value="1"/>
</dbReference>
<evidence type="ECO:0000313" key="2">
    <source>
        <dbReference type="Proteomes" id="UP001501676"/>
    </source>
</evidence>
<evidence type="ECO:0008006" key="3">
    <source>
        <dbReference type="Google" id="ProtNLM"/>
    </source>
</evidence>
<dbReference type="Proteomes" id="UP001501676">
    <property type="component" value="Unassembled WGS sequence"/>
</dbReference>
<protein>
    <recommendedName>
        <fullName evidence="3">Aspartate carbamoyltransferase</fullName>
    </recommendedName>
</protein>
<proteinExistence type="predicted"/>
<reference evidence="2" key="1">
    <citation type="journal article" date="2019" name="Int. J. Syst. Evol. Microbiol.">
        <title>The Global Catalogue of Microorganisms (GCM) 10K type strain sequencing project: providing services to taxonomists for standard genome sequencing and annotation.</title>
        <authorList>
            <consortium name="The Broad Institute Genomics Platform"/>
            <consortium name="The Broad Institute Genome Sequencing Center for Infectious Disease"/>
            <person name="Wu L."/>
            <person name="Ma J."/>
        </authorList>
    </citation>
    <scope>NUCLEOTIDE SEQUENCE [LARGE SCALE GENOMIC DNA]</scope>
    <source>
        <strain evidence="2">JCM 9458</strain>
    </source>
</reference>
<gene>
    <name evidence="1" type="ORF">GCM10020369_44340</name>
</gene>
<dbReference type="EMBL" id="BAAAYN010000028">
    <property type="protein sequence ID" value="GAA3390429.1"/>
    <property type="molecule type" value="Genomic_DNA"/>
</dbReference>